<feature type="compositionally biased region" description="Polar residues" evidence="1">
    <location>
        <begin position="1"/>
        <end position="20"/>
    </location>
</feature>
<sequence length="211" mass="22487">MTNQTFNHEQGTSAQPTTPLVPSAEGADPATSSPTQPFDRFQANGTAQDGAAPFQPQAFHGDGWRNGPAAPGAPYANGPANAPYAQQMPLDDNAPGQPLRELSGGQKFGWLVLGFFFGPFAALIAVLTGHANWKKARSQSITWSFVGFGIAVGLFLVTCLFAGLISAMLGPVPYDPGYYYGPGYGYGYGYGGPYDGDMLYDDDMLYDGEWY</sequence>
<name>D0WGI9_SLAES</name>
<protein>
    <submittedName>
        <fullName evidence="3">Uncharacterized protein</fullName>
    </submittedName>
</protein>
<comment type="caution">
    <text evidence="3">The sequence shown here is derived from an EMBL/GenBank/DDBJ whole genome shotgun (WGS) entry which is preliminary data.</text>
</comment>
<evidence type="ECO:0000313" key="3">
    <source>
        <dbReference type="EMBL" id="EEZ61602.1"/>
    </source>
</evidence>
<keyword evidence="4" id="KW-1185">Reference proteome</keyword>
<keyword evidence="2" id="KW-1133">Transmembrane helix</keyword>
<reference evidence="3" key="1">
    <citation type="submission" date="2009-10" db="EMBL/GenBank/DDBJ databases">
        <authorList>
            <person name="Weinstock G."/>
            <person name="Sodergren E."/>
            <person name="Clifton S."/>
            <person name="Fulton L."/>
            <person name="Fulton B."/>
            <person name="Courtney L."/>
            <person name="Fronick C."/>
            <person name="Harrison M."/>
            <person name="Strong C."/>
            <person name="Farmer C."/>
            <person name="Delahaunty K."/>
            <person name="Markovic C."/>
            <person name="Hall O."/>
            <person name="Minx P."/>
            <person name="Tomlinson C."/>
            <person name="Mitreva M."/>
            <person name="Nelson J."/>
            <person name="Hou S."/>
            <person name="Wollam A."/>
            <person name="Pepin K.H."/>
            <person name="Johnson M."/>
            <person name="Bhonagiri V."/>
            <person name="Nash W.E."/>
            <person name="Warren W."/>
            <person name="Chinwalla A."/>
            <person name="Mardis E.R."/>
            <person name="Wilson R.K."/>
        </authorList>
    </citation>
    <scope>NUCLEOTIDE SEQUENCE [LARGE SCALE GENOMIC DNA]</scope>
    <source>
        <strain evidence="3">ATCC 700122</strain>
    </source>
</reference>
<dbReference type="OrthoDB" id="3178014at2"/>
<proteinExistence type="predicted"/>
<dbReference type="Proteomes" id="UP000006001">
    <property type="component" value="Unassembled WGS sequence"/>
</dbReference>
<feature type="transmembrane region" description="Helical" evidence="2">
    <location>
        <begin position="141"/>
        <end position="169"/>
    </location>
</feature>
<dbReference type="GeneID" id="85007505"/>
<evidence type="ECO:0000256" key="2">
    <source>
        <dbReference type="SAM" id="Phobius"/>
    </source>
</evidence>
<feature type="compositionally biased region" description="Low complexity" evidence="1">
    <location>
        <begin position="66"/>
        <end position="85"/>
    </location>
</feature>
<evidence type="ECO:0000256" key="1">
    <source>
        <dbReference type="SAM" id="MobiDB-lite"/>
    </source>
</evidence>
<dbReference type="HOGENOM" id="CLU_1531540_0_0_11"/>
<dbReference type="EMBL" id="ACUX02000006">
    <property type="protein sequence ID" value="EEZ61602.1"/>
    <property type="molecule type" value="Genomic_DNA"/>
</dbReference>
<feature type="region of interest" description="Disordered" evidence="1">
    <location>
        <begin position="1"/>
        <end position="99"/>
    </location>
</feature>
<keyword evidence="2" id="KW-0472">Membrane</keyword>
<keyword evidence="2" id="KW-0812">Transmembrane</keyword>
<dbReference type="RefSeq" id="WP_006362199.1">
    <property type="nucleotide sequence ID" value="NZ_GG700630.1"/>
</dbReference>
<feature type="transmembrane region" description="Helical" evidence="2">
    <location>
        <begin position="108"/>
        <end position="129"/>
    </location>
</feature>
<dbReference type="AlphaFoldDB" id="D0WGI9"/>
<dbReference type="STRING" id="649764.HMPREF0762_00943"/>
<accession>D0WGI9</accession>
<organism evidence="3 4">
    <name type="scientific">Slackia exigua (strain ATCC 700122 / DSM 15923 / CIP 105133 / JCM 11022 / KCTC 5966 / S-7)</name>
    <dbReference type="NCBI Taxonomy" id="649764"/>
    <lineage>
        <taxon>Bacteria</taxon>
        <taxon>Bacillati</taxon>
        <taxon>Actinomycetota</taxon>
        <taxon>Coriobacteriia</taxon>
        <taxon>Eggerthellales</taxon>
        <taxon>Eggerthellaceae</taxon>
        <taxon>Slackia</taxon>
    </lineage>
</organism>
<evidence type="ECO:0000313" key="4">
    <source>
        <dbReference type="Proteomes" id="UP000006001"/>
    </source>
</evidence>
<gene>
    <name evidence="3" type="ORF">HMPREF0762_00943</name>
</gene>